<feature type="region of interest" description="Disordered" evidence="1">
    <location>
        <begin position="175"/>
        <end position="201"/>
    </location>
</feature>
<dbReference type="Proteomes" id="UP000245884">
    <property type="component" value="Unassembled WGS sequence"/>
</dbReference>
<evidence type="ECO:0000313" key="3">
    <source>
        <dbReference type="Proteomes" id="UP000245884"/>
    </source>
</evidence>
<protein>
    <submittedName>
        <fullName evidence="2">Uncharacterized protein</fullName>
    </submittedName>
</protein>
<proteinExistence type="predicted"/>
<gene>
    <name evidence="2" type="ORF">BDZ90DRAFT_105462</name>
</gene>
<accession>A0A316UVJ4</accession>
<keyword evidence="3" id="KW-1185">Reference proteome</keyword>
<evidence type="ECO:0000313" key="2">
    <source>
        <dbReference type="EMBL" id="PWN29320.1"/>
    </source>
</evidence>
<name>A0A316UVJ4_9BASI</name>
<feature type="region of interest" description="Disordered" evidence="1">
    <location>
        <begin position="1"/>
        <end position="28"/>
    </location>
</feature>
<dbReference type="AlphaFoldDB" id="A0A316UVJ4"/>
<evidence type="ECO:0000256" key="1">
    <source>
        <dbReference type="SAM" id="MobiDB-lite"/>
    </source>
</evidence>
<dbReference type="EMBL" id="KZ819663">
    <property type="protein sequence ID" value="PWN29320.1"/>
    <property type="molecule type" value="Genomic_DNA"/>
</dbReference>
<reference evidence="2 3" key="1">
    <citation type="journal article" date="2018" name="Mol. Biol. Evol.">
        <title>Broad Genomic Sampling Reveals a Smut Pathogenic Ancestry of the Fungal Clade Ustilaginomycotina.</title>
        <authorList>
            <person name="Kijpornyongpan T."/>
            <person name="Mondo S.J."/>
            <person name="Barry K."/>
            <person name="Sandor L."/>
            <person name="Lee J."/>
            <person name="Lipzen A."/>
            <person name="Pangilinan J."/>
            <person name="LaButti K."/>
            <person name="Hainaut M."/>
            <person name="Henrissat B."/>
            <person name="Grigoriev I.V."/>
            <person name="Spatafora J.W."/>
            <person name="Aime M.C."/>
        </authorList>
    </citation>
    <scope>NUCLEOTIDE SEQUENCE [LARGE SCALE GENOMIC DNA]</scope>
    <source>
        <strain evidence="2 3">MCA 5214</strain>
    </source>
</reference>
<dbReference type="GeneID" id="37025002"/>
<sequence length="257" mass="28420">MSSTRPPVNAAAEAVLRLPPPQPEGKLPSDEAVAAMYARVDPEVRAYFETMEPFRKAALAKKEALKRFVDRSQAPLTTGDRLAYTATFDQVSAGKLLAEGEEVDVRRYEELANARRAKAENKGSLGVDGQSFIFCLCRISTPWTKEEAKEKIKKLGPKVVGAVKALSSAFETSEDSGYRFDKPQGSQAPLGGRRSKCSRRDGEWARRPTHTVLEPLLKLVQACDGLSLVRLDSACNDLNSWAYHIAHLRPNTRTLYI</sequence>
<organism evidence="2 3">
    <name type="scientific">Jaminaea rosea</name>
    <dbReference type="NCBI Taxonomy" id="1569628"/>
    <lineage>
        <taxon>Eukaryota</taxon>
        <taxon>Fungi</taxon>
        <taxon>Dikarya</taxon>
        <taxon>Basidiomycota</taxon>
        <taxon>Ustilaginomycotina</taxon>
        <taxon>Exobasidiomycetes</taxon>
        <taxon>Microstromatales</taxon>
        <taxon>Microstromatales incertae sedis</taxon>
        <taxon>Jaminaea</taxon>
    </lineage>
</organism>
<dbReference type="RefSeq" id="XP_025363932.1">
    <property type="nucleotide sequence ID" value="XM_025503179.1"/>
</dbReference>